<dbReference type="EMBL" id="FN653070">
    <property type="protein sequence ID" value="CBY19718.1"/>
    <property type="molecule type" value="Genomic_DNA"/>
</dbReference>
<feature type="compositionally biased region" description="Basic and acidic residues" evidence="1">
    <location>
        <begin position="361"/>
        <end position="383"/>
    </location>
</feature>
<protein>
    <recommendedName>
        <fullName evidence="4">Integrase catalytic domain-containing protein</fullName>
    </recommendedName>
</protein>
<evidence type="ECO:0000256" key="1">
    <source>
        <dbReference type="SAM" id="MobiDB-lite"/>
    </source>
</evidence>
<keyword evidence="3" id="KW-1185">Reference proteome</keyword>
<name>E4XLH4_OIKDI</name>
<evidence type="ECO:0000313" key="2">
    <source>
        <dbReference type="EMBL" id="CBY19718.1"/>
    </source>
</evidence>
<dbReference type="PANTHER" id="PTHR46585:SF1">
    <property type="entry name" value="CHROMO DOMAIN-CONTAINING PROTEIN"/>
    <property type="match status" value="1"/>
</dbReference>
<feature type="region of interest" description="Disordered" evidence="1">
    <location>
        <begin position="65"/>
        <end position="206"/>
    </location>
</feature>
<feature type="region of interest" description="Disordered" evidence="1">
    <location>
        <begin position="219"/>
        <end position="396"/>
    </location>
</feature>
<proteinExistence type="predicted"/>
<reference evidence="2" key="1">
    <citation type="journal article" date="2010" name="Science">
        <title>Plasticity of animal genome architecture unmasked by rapid evolution of a pelagic tunicate.</title>
        <authorList>
            <person name="Denoeud F."/>
            <person name="Henriet S."/>
            <person name="Mungpakdee S."/>
            <person name="Aury J.M."/>
            <person name="Da Silva C."/>
            <person name="Brinkmann H."/>
            <person name="Mikhaleva J."/>
            <person name="Olsen L.C."/>
            <person name="Jubin C."/>
            <person name="Canestro C."/>
            <person name="Bouquet J.M."/>
            <person name="Danks G."/>
            <person name="Poulain J."/>
            <person name="Campsteijn C."/>
            <person name="Adamski M."/>
            <person name="Cross I."/>
            <person name="Yadetie F."/>
            <person name="Muffato M."/>
            <person name="Louis A."/>
            <person name="Butcher S."/>
            <person name="Tsagkogeorga G."/>
            <person name="Konrad A."/>
            <person name="Singh S."/>
            <person name="Jensen M.F."/>
            <person name="Cong E.H."/>
            <person name="Eikeseth-Otteraa H."/>
            <person name="Noel B."/>
            <person name="Anthouard V."/>
            <person name="Porcel B.M."/>
            <person name="Kachouri-Lafond R."/>
            <person name="Nishino A."/>
            <person name="Ugolini M."/>
            <person name="Chourrout P."/>
            <person name="Nishida H."/>
            <person name="Aasland R."/>
            <person name="Huzurbazar S."/>
            <person name="Westhof E."/>
            <person name="Delsuc F."/>
            <person name="Lehrach H."/>
            <person name="Reinhardt R."/>
            <person name="Weissenbach J."/>
            <person name="Roy S.W."/>
            <person name="Artiguenave F."/>
            <person name="Postlethwait J.H."/>
            <person name="Manak J.R."/>
            <person name="Thompson E.M."/>
            <person name="Jaillon O."/>
            <person name="Du Pasquier L."/>
            <person name="Boudinot P."/>
            <person name="Liberles D.A."/>
            <person name="Volff J.N."/>
            <person name="Philippe H."/>
            <person name="Lenhard B."/>
            <person name="Roest Crollius H."/>
            <person name="Wincker P."/>
            <person name="Chourrout D."/>
        </authorList>
    </citation>
    <scope>NUCLEOTIDE SEQUENCE [LARGE SCALE GENOMIC DNA]</scope>
</reference>
<organism evidence="2">
    <name type="scientific">Oikopleura dioica</name>
    <name type="common">Tunicate</name>
    <dbReference type="NCBI Taxonomy" id="34765"/>
    <lineage>
        <taxon>Eukaryota</taxon>
        <taxon>Metazoa</taxon>
        <taxon>Chordata</taxon>
        <taxon>Tunicata</taxon>
        <taxon>Appendicularia</taxon>
        <taxon>Copelata</taxon>
        <taxon>Oikopleuridae</taxon>
        <taxon>Oikopleura</taxon>
    </lineage>
</organism>
<sequence>MITPGNKAILIEEAVLKSVCSHLEYDPQNPGIVRFTAPKTKLEPYPAYDETEKANSEKIAAAAGVRLKVGKRFENKDETGSESESENSTDEYTEDDFTEASEESDRSTSGSPQEEASSEYDDEDEPGDGGSEDSNGGDRFAEDEVEPAPRLFSDYAQPKPNRRQQPRQQQQQQLPSNRDDVDPRPIFASRAAYESSKAAGEGYKRDRAKYLRSRWAAQKREIEAEDELRRSKRVKSARAKGAYDSRSFERVVSPAVAKRSNRKVHFTGIDESEHESPRQAPANFSASAAKRKVGSILSNASSRGAKRAGNSRAAARASKRNADNVDIAESPAKKIVKSKSRAKSAPVAPKRKVGRVVRGYVEPDKPESARGKSRNGESGRESAADPDAVDDVWAPGKPLPDCDSYDRTIQERFERYFASHGNLRRWIHQLQRLVESYNNTVHSSTNMKPVDVTNENSRQLYIKLQSNLIKKRRRNLKPKYKVGDLVRIPIHPLPKFTKGARAKWTKELYKIIKIDLGRRVPMYYVANPEGAVYPRRLYEKELNKVSSVLD</sequence>
<accession>E4XLH4</accession>
<dbReference type="Proteomes" id="UP000001307">
    <property type="component" value="Unassembled WGS sequence"/>
</dbReference>
<dbReference type="InParanoid" id="E4XLH4"/>
<feature type="compositionally biased region" description="Acidic residues" evidence="1">
    <location>
        <begin position="116"/>
        <end position="131"/>
    </location>
</feature>
<evidence type="ECO:0008006" key="4">
    <source>
        <dbReference type="Google" id="ProtNLM"/>
    </source>
</evidence>
<gene>
    <name evidence="2" type="ORF">GSOID_T00014562001</name>
</gene>
<dbReference type="AlphaFoldDB" id="E4XLH4"/>
<dbReference type="OrthoDB" id="6408700at2759"/>
<evidence type="ECO:0000313" key="3">
    <source>
        <dbReference type="Proteomes" id="UP000001307"/>
    </source>
</evidence>
<feature type="compositionally biased region" description="Low complexity" evidence="1">
    <location>
        <begin position="300"/>
        <end position="316"/>
    </location>
</feature>
<dbReference type="PANTHER" id="PTHR46585">
    <property type="entry name" value="INTEGRASE CORE DOMAIN CONTAINING PROTEIN"/>
    <property type="match status" value="1"/>
</dbReference>
<feature type="compositionally biased region" description="Acidic residues" evidence="1">
    <location>
        <begin position="80"/>
        <end position="102"/>
    </location>
</feature>